<dbReference type="InterPro" id="IPR036291">
    <property type="entry name" value="NAD(P)-bd_dom_sf"/>
</dbReference>
<dbReference type="PANTHER" id="PTHR42748:SF28">
    <property type="entry name" value="NMRA-LIKE DOMAIN-CONTAINING PROTEIN"/>
    <property type="match status" value="1"/>
</dbReference>
<dbReference type="CDD" id="cd05251">
    <property type="entry name" value="NmrA_like_SDR_a"/>
    <property type="match status" value="1"/>
</dbReference>
<reference evidence="4 5" key="1">
    <citation type="journal article" date="2016" name="Proc. Natl. Acad. Sci. U.S.A.">
        <title>Comparative genomics of biotechnologically important yeasts.</title>
        <authorList>
            <person name="Riley R."/>
            <person name="Haridas S."/>
            <person name="Wolfe K.H."/>
            <person name="Lopes M.R."/>
            <person name="Hittinger C.T."/>
            <person name="Goeker M."/>
            <person name="Salamov A.A."/>
            <person name="Wisecaver J.H."/>
            <person name="Long T.M."/>
            <person name="Calvey C.H."/>
            <person name="Aerts A.L."/>
            <person name="Barry K.W."/>
            <person name="Choi C."/>
            <person name="Clum A."/>
            <person name="Coughlan A.Y."/>
            <person name="Deshpande S."/>
            <person name="Douglass A.P."/>
            <person name="Hanson S.J."/>
            <person name="Klenk H.-P."/>
            <person name="LaButti K.M."/>
            <person name="Lapidus A."/>
            <person name="Lindquist E.A."/>
            <person name="Lipzen A.M."/>
            <person name="Meier-Kolthoff J.P."/>
            <person name="Ohm R.A."/>
            <person name="Otillar R.P."/>
            <person name="Pangilinan J.L."/>
            <person name="Peng Y."/>
            <person name="Rokas A."/>
            <person name="Rosa C.A."/>
            <person name="Scheuner C."/>
            <person name="Sibirny A.A."/>
            <person name="Slot J.C."/>
            <person name="Stielow J.B."/>
            <person name="Sun H."/>
            <person name="Kurtzman C.P."/>
            <person name="Blackwell M."/>
            <person name="Grigoriev I.V."/>
            <person name="Jeffries T.W."/>
        </authorList>
    </citation>
    <scope>NUCLEOTIDE SEQUENCE [LARGE SCALE GENOMIC DNA]</scope>
    <source>
        <strain evidence="4 5">NRRL Y-11557</strain>
    </source>
</reference>
<dbReference type="AlphaFoldDB" id="A0A1E3Q1I2"/>
<feature type="domain" description="NmrA-like" evidence="3">
    <location>
        <begin position="1"/>
        <end position="232"/>
    </location>
</feature>
<evidence type="ECO:0000313" key="5">
    <source>
        <dbReference type="Proteomes" id="UP000094385"/>
    </source>
</evidence>
<dbReference type="GO" id="GO:0005634">
    <property type="term" value="C:nucleus"/>
    <property type="evidence" value="ECO:0007669"/>
    <property type="project" value="TreeGrafter"/>
</dbReference>
<dbReference type="Gene3D" id="3.40.50.720">
    <property type="entry name" value="NAD(P)-binding Rossmann-like Domain"/>
    <property type="match status" value="1"/>
</dbReference>
<proteinExistence type="inferred from homology"/>
<dbReference type="InterPro" id="IPR051164">
    <property type="entry name" value="NmrA-like_oxidored"/>
</dbReference>
<protein>
    <recommendedName>
        <fullName evidence="3">NmrA-like domain-containing protein</fullName>
    </recommendedName>
</protein>
<evidence type="ECO:0000259" key="3">
    <source>
        <dbReference type="Pfam" id="PF05368"/>
    </source>
</evidence>
<evidence type="ECO:0000256" key="2">
    <source>
        <dbReference type="ARBA" id="ARBA00022857"/>
    </source>
</evidence>
<name>A0A1E3Q1I2_LIPST</name>
<accession>A0A1E3Q1I2</accession>
<evidence type="ECO:0000313" key="4">
    <source>
        <dbReference type="EMBL" id="ODQ71002.1"/>
    </source>
</evidence>
<dbReference type="PANTHER" id="PTHR42748">
    <property type="entry name" value="NITROGEN METABOLITE REPRESSION PROTEIN NMRA FAMILY MEMBER"/>
    <property type="match status" value="1"/>
</dbReference>
<gene>
    <name evidence="4" type="ORF">LIPSTDRAFT_5045</name>
</gene>
<dbReference type="Proteomes" id="UP000094385">
    <property type="component" value="Unassembled WGS sequence"/>
</dbReference>
<evidence type="ECO:0000256" key="1">
    <source>
        <dbReference type="ARBA" id="ARBA00006328"/>
    </source>
</evidence>
<dbReference type="Gene3D" id="3.90.25.10">
    <property type="entry name" value="UDP-galactose 4-epimerase, domain 1"/>
    <property type="match status" value="1"/>
</dbReference>
<dbReference type="SUPFAM" id="SSF51735">
    <property type="entry name" value="NAD(P)-binding Rossmann-fold domains"/>
    <property type="match status" value="1"/>
</dbReference>
<dbReference type="OrthoDB" id="300709at2759"/>
<sequence length="331" mass="36402">MSKLIVVVGATGGQGGSVISASLKDKNFKVRGITRNPGGEKGKALTAKGVEMVRADLNDEGSLVKAFEGAYAIFAVTDFNVPFATMDSEAAMKFEYRQGINIAIAASKTATLQHFLWSTLPYSLKLSQGKLTVPHFDSKAKVDEFIKDDKQLLSKTTFLWYTYYASNLFYPVYNPIFIKSAGKYVLLNPGNPERTPISSLGDHRTNVGIFAHSVLANPPKNGGTYVKCSVEEFPSVGTYFAKWGSGSGRLASSQSTSVLQIPLEQYQALWPKWGDELGNMMCFWELLGENSWTTLPGDKMIHAFELMTETAKKELVTTEDAFKALDWSPIL</sequence>
<dbReference type="EMBL" id="KV454298">
    <property type="protein sequence ID" value="ODQ71002.1"/>
    <property type="molecule type" value="Genomic_DNA"/>
</dbReference>
<dbReference type="InterPro" id="IPR008030">
    <property type="entry name" value="NmrA-like"/>
</dbReference>
<dbReference type="Pfam" id="PF05368">
    <property type="entry name" value="NmrA"/>
    <property type="match status" value="1"/>
</dbReference>
<dbReference type="STRING" id="675824.A0A1E3Q1I2"/>
<keyword evidence="5" id="KW-1185">Reference proteome</keyword>
<organism evidence="4 5">
    <name type="scientific">Lipomyces starkeyi NRRL Y-11557</name>
    <dbReference type="NCBI Taxonomy" id="675824"/>
    <lineage>
        <taxon>Eukaryota</taxon>
        <taxon>Fungi</taxon>
        <taxon>Dikarya</taxon>
        <taxon>Ascomycota</taxon>
        <taxon>Saccharomycotina</taxon>
        <taxon>Lipomycetes</taxon>
        <taxon>Lipomycetales</taxon>
        <taxon>Lipomycetaceae</taxon>
        <taxon>Lipomyces</taxon>
    </lineage>
</organism>
<keyword evidence="2" id="KW-0521">NADP</keyword>
<comment type="similarity">
    <text evidence="1">Belongs to the NmrA-type oxidoreductase family.</text>
</comment>